<dbReference type="STRING" id="133383.A0A1R0GZJ2"/>
<name>A0A1R0GZJ2_9FUNG</name>
<protein>
    <submittedName>
        <fullName evidence="2">Putative monoglyceride lipase</fullName>
    </submittedName>
</protein>
<proteinExistence type="predicted"/>
<dbReference type="PANTHER" id="PTHR11614">
    <property type="entry name" value="PHOSPHOLIPASE-RELATED"/>
    <property type="match status" value="1"/>
</dbReference>
<dbReference type="Pfam" id="PF12146">
    <property type="entry name" value="Hydrolase_4"/>
    <property type="match status" value="1"/>
</dbReference>
<feature type="domain" description="Serine aminopeptidase S33" evidence="1">
    <location>
        <begin position="41"/>
        <end position="287"/>
    </location>
</feature>
<dbReference type="Proteomes" id="UP000187455">
    <property type="component" value="Unassembled WGS sequence"/>
</dbReference>
<organism evidence="2 3">
    <name type="scientific">Smittium mucronatum</name>
    <dbReference type="NCBI Taxonomy" id="133383"/>
    <lineage>
        <taxon>Eukaryota</taxon>
        <taxon>Fungi</taxon>
        <taxon>Fungi incertae sedis</taxon>
        <taxon>Zoopagomycota</taxon>
        <taxon>Kickxellomycotina</taxon>
        <taxon>Harpellomycetes</taxon>
        <taxon>Harpellales</taxon>
        <taxon>Legeriomycetaceae</taxon>
        <taxon>Smittium</taxon>
    </lineage>
</organism>
<reference evidence="2 3" key="1">
    <citation type="journal article" date="2016" name="Mol. Biol. Evol.">
        <title>Genome-Wide Survey of Gut Fungi (Harpellales) Reveals the First Horizontally Transferred Ubiquitin Gene from a Mosquito Host.</title>
        <authorList>
            <person name="Wang Y."/>
            <person name="White M.M."/>
            <person name="Kvist S."/>
            <person name="Moncalvo J.M."/>
        </authorList>
    </citation>
    <scope>NUCLEOTIDE SEQUENCE [LARGE SCALE GENOMIC DNA]</scope>
    <source>
        <strain evidence="2 3">ALG-7-W6</strain>
    </source>
</reference>
<evidence type="ECO:0000313" key="2">
    <source>
        <dbReference type="EMBL" id="OLY82295.1"/>
    </source>
</evidence>
<dbReference type="InterPro" id="IPR022742">
    <property type="entry name" value="Hydrolase_4"/>
</dbReference>
<dbReference type="InterPro" id="IPR029058">
    <property type="entry name" value="AB_hydrolase_fold"/>
</dbReference>
<dbReference type="SUPFAM" id="SSF53474">
    <property type="entry name" value="alpha/beta-Hydrolases"/>
    <property type="match status" value="1"/>
</dbReference>
<evidence type="ECO:0000259" key="1">
    <source>
        <dbReference type="Pfam" id="PF12146"/>
    </source>
</evidence>
<comment type="caution">
    <text evidence="2">The sequence shown here is derived from an EMBL/GenBank/DDBJ whole genome shotgun (WGS) entry which is preliminary data.</text>
</comment>
<dbReference type="Gene3D" id="3.40.50.1820">
    <property type="entry name" value="alpha/beta hydrolase"/>
    <property type="match status" value="1"/>
</dbReference>
<evidence type="ECO:0000313" key="3">
    <source>
        <dbReference type="Proteomes" id="UP000187455"/>
    </source>
</evidence>
<dbReference type="OrthoDB" id="10249433at2759"/>
<dbReference type="InterPro" id="IPR000073">
    <property type="entry name" value="AB_hydrolase_1"/>
</dbReference>
<dbReference type="EMBL" id="LSSL01001674">
    <property type="protein sequence ID" value="OLY82295.1"/>
    <property type="molecule type" value="Genomic_DNA"/>
</dbReference>
<keyword evidence="3" id="KW-1185">Reference proteome</keyword>
<accession>A0A1R0GZJ2</accession>
<dbReference type="AlphaFoldDB" id="A0A1R0GZJ2"/>
<gene>
    <name evidence="2" type="ORF">AYI68_g3589</name>
</gene>
<dbReference type="InterPro" id="IPR051044">
    <property type="entry name" value="MAG_DAG_Lipase"/>
</dbReference>
<dbReference type="PRINTS" id="PR00111">
    <property type="entry name" value="ABHYDROLASE"/>
</dbReference>
<sequence length="313" mass="34859">MNKTNQEGPDVITLGPNELVEWVTYEDTEYYTRTYNPVNSSPIANLLLIHGFGEHSDRYEAMARKFAAENIRVFAFDLKGFGKTGRKQGQLGNIGPFENTYKTIHHFSKELQAKFSSDQVPLFLYGHSMGGCIVLNYAAIPEHSSELAGVIASSPALLTNPEVMPPAFVVSALKMVSRVFPSIPISSKIDPDDLTSNQVELEKFKQSFYNYNLSNIGSVSSMLEQGDLCRTQKSKSFSVPCLVAHGKGDKVTSSNGSTEFYNNLPSSLDKKLVVPDSNYHELHFEQDFRDMIIGEYLLFIKSHLHSPSQPSSQ</sequence>